<evidence type="ECO:0000256" key="5">
    <source>
        <dbReference type="ARBA" id="ARBA00060793"/>
    </source>
</evidence>
<keyword evidence="6" id="KW-0496">Mitochondrion</keyword>
<feature type="binding site" evidence="6">
    <location>
        <begin position="86"/>
        <end position="89"/>
    </location>
    <ligand>
        <name>FMN</name>
        <dbReference type="ChEBI" id="CHEBI:58210"/>
    </ligand>
</feature>
<dbReference type="EMBL" id="KZ678131">
    <property type="protein sequence ID" value="PSN70589.1"/>
    <property type="molecule type" value="Genomic_DNA"/>
</dbReference>
<dbReference type="HAMAP" id="MF_01984">
    <property type="entry name" value="ubiX_pad"/>
    <property type="match status" value="1"/>
</dbReference>
<evidence type="ECO:0000256" key="4">
    <source>
        <dbReference type="ARBA" id="ARBA00022679"/>
    </source>
</evidence>
<evidence type="ECO:0000313" key="9">
    <source>
        <dbReference type="Proteomes" id="UP000240883"/>
    </source>
</evidence>
<dbReference type="Gene3D" id="3.40.50.1950">
    <property type="entry name" value="Flavin prenyltransferase-like"/>
    <property type="match status" value="1"/>
</dbReference>
<feature type="binding site" evidence="6">
    <location>
        <position position="121"/>
    </location>
    <ligand>
        <name>FMN</name>
        <dbReference type="ChEBI" id="CHEBI:58210"/>
    </ligand>
</feature>
<evidence type="ECO:0000256" key="2">
    <source>
        <dbReference type="ARBA" id="ARBA00022630"/>
    </source>
</evidence>
<feature type="binding site" evidence="6">
    <location>
        <position position="35"/>
    </location>
    <ligand>
        <name>FMN</name>
        <dbReference type="ChEBI" id="CHEBI:58210"/>
    </ligand>
</feature>
<dbReference type="InterPro" id="IPR003382">
    <property type="entry name" value="Flavoprotein"/>
</dbReference>
<comment type="subcellular location">
    <subcellularLocation>
        <location evidence="6">Mitochondrion</location>
    </subcellularLocation>
</comment>
<organism evidence="8 9">
    <name type="scientific">Corynespora cassiicola Philippines</name>
    <dbReference type="NCBI Taxonomy" id="1448308"/>
    <lineage>
        <taxon>Eukaryota</taxon>
        <taxon>Fungi</taxon>
        <taxon>Dikarya</taxon>
        <taxon>Ascomycota</taxon>
        <taxon>Pezizomycotina</taxon>
        <taxon>Dothideomycetes</taxon>
        <taxon>Pleosporomycetidae</taxon>
        <taxon>Pleosporales</taxon>
        <taxon>Corynesporascaceae</taxon>
        <taxon>Corynespora</taxon>
    </lineage>
</organism>
<keyword evidence="3 6" id="KW-0288">FMN</keyword>
<keyword evidence="4 6" id="KW-0808">Transferase</keyword>
<dbReference type="GO" id="GO:0106141">
    <property type="term" value="F:flavin prenyltransferase activity"/>
    <property type="evidence" value="ECO:0007669"/>
    <property type="project" value="UniProtKB-EC"/>
</dbReference>
<evidence type="ECO:0000259" key="7">
    <source>
        <dbReference type="Pfam" id="PF02441"/>
    </source>
</evidence>
<dbReference type="Proteomes" id="UP000240883">
    <property type="component" value="Unassembled WGS sequence"/>
</dbReference>
<dbReference type="GO" id="GO:0005739">
    <property type="term" value="C:mitochondrion"/>
    <property type="evidence" value="ECO:0007669"/>
    <property type="project" value="UniProtKB-SubCell"/>
</dbReference>
<dbReference type="AlphaFoldDB" id="A0A2T2NYZ8"/>
<comment type="similarity">
    <text evidence="5 6">Belongs to the UbiX/PAD1 family.</text>
</comment>
<name>A0A2T2NYZ8_CORCC</name>
<feature type="binding site" evidence="6">
    <location>
        <begin position="9"/>
        <end position="11"/>
    </location>
    <ligand>
        <name>FMN</name>
        <dbReference type="ChEBI" id="CHEBI:58210"/>
    </ligand>
</feature>
<feature type="binding site" evidence="6">
    <location>
        <position position="151"/>
    </location>
    <ligand>
        <name>dimethylallyl phosphate</name>
        <dbReference type="ChEBI" id="CHEBI:88052"/>
    </ligand>
</feature>
<evidence type="ECO:0000256" key="3">
    <source>
        <dbReference type="ARBA" id="ARBA00022643"/>
    </source>
</evidence>
<accession>A0A2T2NYZ8</accession>
<keyword evidence="2 6" id="KW-0285">Flavoprotein</keyword>
<dbReference type="FunFam" id="3.40.50.1950:FF:000001">
    <property type="entry name" value="Flavin prenyltransferase UbiX"/>
    <property type="match status" value="1"/>
</dbReference>
<protein>
    <recommendedName>
        <fullName evidence="6">Flavin prenyltransferase PAD1, mitochondrial</fullName>
        <ecNumber evidence="6">2.5.1.129</ecNumber>
    </recommendedName>
</protein>
<dbReference type="SUPFAM" id="SSF52507">
    <property type="entry name" value="Homo-oligomeric flavin-containing Cys decarboxylases, HFCD"/>
    <property type="match status" value="1"/>
</dbReference>
<comment type="function">
    <text evidence="6">Flavin prenyltransferase that catalyzes the synthesis of the prenylated FMN cofactor (prenyl-FMN) for the ferulic acid decarboxylase FDC1. The prenyltransferase is metal-independent and links a dimethylallyl moiety from dimethylallyl monophosphate (DMAP) to the flavin N5 and C6 atoms of FMN.</text>
</comment>
<dbReference type="NCBIfam" id="TIGR00421">
    <property type="entry name" value="ubiX_pad"/>
    <property type="match status" value="1"/>
</dbReference>
<comment type="catalytic activity">
    <reaction evidence="6">
        <text>dimethylallyl phosphate + FMNH2 = prenylated FMNH2 + phosphate</text>
        <dbReference type="Rhea" id="RHEA:37743"/>
        <dbReference type="ChEBI" id="CHEBI:43474"/>
        <dbReference type="ChEBI" id="CHEBI:57618"/>
        <dbReference type="ChEBI" id="CHEBI:87467"/>
        <dbReference type="ChEBI" id="CHEBI:88052"/>
        <dbReference type="EC" id="2.5.1.129"/>
    </reaction>
</comment>
<feature type="domain" description="Flavoprotein" evidence="7">
    <location>
        <begin position="1"/>
        <end position="171"/>
    </location>
</feature>
<dbReference type="Pfam" id="PF02441">
    <property type="entry name" value="Flavoprotein"/>
    <property type="match status" value="1"/>
</dbReference>
<feature type="binding site" evidence="6">
    <location>
        <position position="167"/>
    </location>
    <ligand>
        <name>dimethylallyl phosphate</name>
        <dbReference type="ChEBI" id="CHEBI:88052"/>
    </ligand>
</feature>
<dbReference type="InterPro" id="IPR036551">
    <property type="entry name" value="Flavin_trans-like"/>
</dbReference>
<dbReference type="NCBIfam" id="NF004685">
    <property type="entry name" value="PRK06029.1"/>
    <property type="match status" value="1"/>
</dbReference>
<keyword evidence="9" id="KW-1185">Reference proteome</keyword>
<comment type="subunit">
    <text evidence="6">Oligomer.</text>
</comment>
<gene>
    <name evidence="6" type="primary">PAD1</name>
    <name evidence="8" type="ORF">BS50DRAFT_487093</name>
</gene>
<reference evidence="8 9" key="1">
    <citation type="journal article" date="2018" name="Front. Microbiol.">
        <title>Genome-Wide Analysis of Corynespora cassiicola Leaf Fall Disease Putative Effectors.</title>
        <authorList>
            <person name="Lopez D."/>
            <person name="Ribeiro S."/>
            <person name="Label P."/>
            <person name="Fumanal B."/>
            <person name="Venisse J.S."/>
            <person name="Kohler A."/>
            <person name="de Oliveira R.R."/>
            <person name="Labutti K."/>
            <person name="Lipzen A."/>
            <person name="Lail K."/>
            <person name="Bauer D."/>
            <person name="Ohm R.A."/>
            <person name="Barry K.W."/>
            <person name="Spatafora J."/>
            <person name="Grigoriev I.V."/>
            <person name="Martin F.M."/>
            <person name="Pujade-Renaud V."/>
        </authorList>
    </citation>
    <scope>NUCLEOTIDE SEQUENCE [LARGE SCALE GENOMIC DNA]</scope>
    <source>
        <strain evidence="8 9">Philippines</strain>
    </source>
</reference>
<evidence type="ECO:0000313" key="8">
    <source>
        <dbReference type="EMBL" id="PSN70589.1"/>
    </source>
</evidence>
<dbReference type="STRING" id="1448308.A0A2T2NYZ8"/>
<sequence length="186" mass="20220">MRIIVAMTGATGSILGVHLLKTLQRMNIETHLIISKWAAATLTYETDYTVKDLKALATKTYSANDVAAPISSGSFKTIGMIIVPCSMKTLSAVATGFGEDLVSRAADVVLKERRKLVVVARETPLNAIHLRNMTTVTDSGGIIFPPVPAFYTKPQSVDDIVSQSVGRMLDMFDLDAGDFERWTGMH</sequence>
<keyword evidence="1 6" id="KW-0637">Prenyltransferase</keyword>
<evidence type="ECO:0000256" key="1">
    <source>
        <dbReference type="ARBA" id="ARBA00022602"/>
    </source>
</evidence>
<dbReference type="EC" id="2.5.1.129" evidence="6"/>
<proteinExistence type="inferred from homology"/>
<dbReference type="OrthoDB" id="5126881at2759"/>
<evidence type="ECO:0000256" key="6">
    <source>
        <dbReference type="HAMAP-Rule" id="MF_03197"/>
    </source>
</evidence>
<dbReference type="InterPro" id="IPR004507">
    <property type="entry name" value="UbiX-like"/>
</dbReference>